<feature type="domain" description="ABC transporter" evidence="9">
    <location>
        <begin position="1163"/>
        <end position="1376"/>
    </location>
</feature>
<evidence type="ECO:0000259" key="10">
    <source>
        <dbReference type="PROSITE" id="PS50929"/>
    </source>
</evidence>
<evidence type="ECO:0000313" key="11">
    <source>
        <dbReference type="EMBL" id="CAD7462479.1"/>
    </source>
</evidence>
<feature type="transmembrane region" description="Helical" evidence="8">
    <location>
        <begin position="852"/>
        <end position="873"/>
    </location>
</feature>
<evidence type="ECO:0000256" key="1">
    <source>
        <dbReference type="ARBA" id="ARBA00004141"/>
    </source>
</evidence>
<gene>
    <name evidence="11" type="ORF">TTEB3V08_LOCUS10370</name>
</gene>
<dbReference type="Gene3D" id="3.40.50.300">
    <property type="entry name" value="P-loop containing nucleotide triphosphate hydrolases"/>
    <property type="match status" value="2"/>
</dbReference>
<dbReference type="PANTHER" id="PTHR24223:SF415">
    <property type="entry name" value="FI20190P1"/>
    <property type="match status" value="1"/>
</dbReference>
<evidence type="ECO:0000256" key="7">
    <source>
        <dbReference type="ARBA" id="ARBA00023136"/>
    </source>
</evidence>
<evidence type="ECO:0000256" key="3">
    <source>
        <dbReference type="ARBA" id="ARBA00022692"/>
    </source>
</evidence>
<dbReference type="PROSITE" id="PS50893">
    <property type="entry name" value="ABC_TRANSPORTER_2"/>
    <property type="match status" value="2"/>
</dbReference>
<evidence type="ECO:0000256" key="5">
    <source>
        <dbReference type="ARBA" id="ARBA00022840"/>
    </source>
</evidence>
<dbReference type="FunFam" id="3.40.50.300:FF:000482">
    <property type="entry name" value="Multidrug resistance-associated protein member 4"/>
    <property type="match status" value="1"/>
</dbReference>
<evidence type="ECO:0000256" key="8">
    <source>
        <dbReference type="SAM" id="Phobius"/>
    </source>
</evidence>
<dbReference type="InterPro" id="IPR050173">
    <property type="entry name" value="ABC_transporter_C-like"/>
</dbReference>
<keyword evidence="3 8" id="KW-0812">Transmembrane</keyword>
<accession>A0A7R9IQ38</accession>
<dbReference type="InterPro" id="IPR017871">
    <property type="entry name" value="ABC_transporter-like_CS"/>
</dbReference>
<reference evidence="11" key="1">
    <citation type="submission" date="2020-11" db="EMBL/GenBank/DDBJ databases">
        <authorList>
            <person name="Tran Van P."/>
        </authorList>
    </citation>
    <scope>NUCLEOTIDE SEQUENCE</scope>
</reference>
<dbReference type="PROSITE" id="PS00211">
    <property type="entry name" value="ABC_TRANSPORTER_1"/>
    <property type="match status" value="2"/>
</dbReference>
<keyword evidence="5" id="KW-0067">ATP-binding</keyword>
<feature type="transmembrane region" description="Helical" evidence="8">
    <location>
        <begin position="681"/>
        <end position="705"/>
    </location>
</feature>
<dbReference type="Pfam" id="PF00664">
    <property type="entry name" value="ABC_membrane"/>
    <property type="match status" value="3"/>
</dbReference>
<dbReference type="GO" id="GO:0140359">
    <property type="term" value="F:ABC-type transporter activity"/>
    <property type="evidence" value="ECO:0007669"/>
    <property type="project" value="InterPro"/>
</dbReference>
<keyword evidence="6 8" id="KW-1133">Transmembrane helix</keyword>
<feature type="domain" description="ABC transmembrane type-1" evidence="10">
    <location>
        <begin position="805"/>
        <end position="1098"/>
    </location>
</feature>
<evidence type="ECO:0000259" key="9">
    <source>
        <dbReference type="PROSITE" id="PS50893"/>
    </source>
</evidence>
<dbReference type="Gene3D" id="1.20.1560.10">
    <property type="entry name" value="ABC transporter type 1, transmembrane domain"/>
    <property type="match status" value="2"/>
</dbReference>
<dbReference type="InterPro" id="IPR003593">
    <property type="entry name" value="AAA+_ATPase"/>
</dbReference>
<dbReference type="EMBL" id="OE006140">
    <property type="protein sequence ID" value="CAD7462479.1"/>
    <property type="molecule type" value="Genomic_DNA"/>
</dbReference>
<keyword evidence="7 8" id="KW-0472">Membrane</keyword>
<feature type="domain" description="ABC transmembrane type-1" evidence="10">
    <location>
        <begin position="1"/>
        <end position="210"/>
    </location>
</feature>
<dbReference type="InterPro" id="IPR036640">
    <property type="entry name" value="ABC1_TM_sf"/>
</dbReference>
<dbReference type="InterPro" id="IPR011527">
    <property type="entry name" value="ABC1_TM_dom"/>
</dbReference>
<dbReference type="PANTHER" id="PTHR24223">
    <property type="entry name" value="ATP-BINDING CASSETTE SUB-FAMILY C"/>
    <property type="match status" value="1"/>
</dbReference>
<name>A0A7R9IQ38_9NEOP</name>
<dbReference type="InterPro" id="IPR027417">
    <property type="entry name" value="P-loop_NTPase"/>
</dbReference>
<dbReference type="CDD" id="cd03250">
    <property type="entry name" value="ABCC_MRP_domain1"/>
    <property type="match status" value="1"/>
</dbReference>
<evidence type="ECO:0008006" key="12">
    <source>
        <dbReference type="Google" id="ProtNLM"/>
    </source>
</evidence>
<evidence type="ECO:0000256" key="4">
    <source>
        <dbReference type="ARBA" id="ARBA00022741"/>
    </source>
</evidence>
<dbReference type="SMART" id="SM00382">
    <property type="entry name" value="AAA"/>
    <property type="match status" value="2"/>
</dbReference>
<dbReference type="FunFam" id="3.40.50.300:FF:000163">
    <property type="entry name" value="Multidrug resistance-associated protein member 4"/>
    <property type="match status" value="1"/>
</dbReference>
<keyword evidence="2" id="KW-0813">Transport</keyword>
<dbReference type="Pfam" id="PF00005">
    <property type="entry name" value="ABC_tran"/>
    <property type="match status" value="2"/>
</dbReference>
<dbReference type="SUPFAM" id="SSF52540">
    <property type="entry name" value="P-loop containing nucleoside triphosphate hydrolases"/>
    <property type="match status" value="2"/>
</dbReference>
<keyword evidence="4" id="KW-0547">Nucleotide-binding</keyword>
<dbReference type="PROSITE" id="PS50929">
    <property type="entry name" value="ABC_TM1F"/>
    <property type="match status" value="2"/>
</dbReference>
<dbReference type="GO" id="GO:0016887">
    <property type="term" value="F:ATP hydrolysis activity"/>
    <property type="evidence" value="ECO:0007669"/>
    <property type="project" value="InterPro"/>
</dbReference>
<proteinExistence type="predicted"/>
<dbReference type="CDD" id="cd03244">
    <property type="entry name" value="ABCC_MRP_domain2"/>
    <property type="match status" value="1"/>
</dbReference>
<feature type="transmembrane region" description="Helical" evidence="8">
    <location>
        <begin position="68"/>
        <end position="87"/>
    </location>
</feature>
<dbReference type="GO" id="GO:0016020">
    <property type="term" value="C:membrane"/>
    <property type="evidence" value="ECO:0007669"/>
    <property type="project" value="UniProtKB-SubCell"/>
</dbReference>
<dbReference type="SUPFAM" id="SSF90123">
    <property type="entry name" value="ABC transporter transmembrane region"/>
    <property type="match status" value="3"/>
</dbReference>
<feature type="transmembrane region" description="Helical" evidence="8">
    <location>
        <begin position="154"/>
        <end position="175"/>
    </location>
</feature>
<feature type="transmembrane region" description="Helical" evidence="8">
    <location>
        <begin position="43"/>
        <end position="62"/>
    </location>
</feature>
<dbReference type="GO" id="GO:0005524">
    <property type="term" value="F:ATP binding"/>
    <property type="evidence" value="ECO:0007669"/>
    <property type="project" value="UniProtKB-KW"/>
</dbReference>
<feature type="transmembrane region" description="Helical" evidence="8">
    <location>
        <begin position="1031"/>
        <end position="1062"/>
    </location>
</feature>
<organism evidence="11">
    <name type="scientific">Timema tahoe</name>
    <dbReference type="NCBI Taxonomy" id="61484"/>
    <lineage>
        <taxon>Eukaryota</taxon>
        <taxon>Metazoa</taxon>
        <taxon>Ecdysozoa</taxon>
        <taxon>Arthropoda</taxon>
        <taxon>Hexapoda</taxon>
        <taxon>Insecta</taxon>
        <taxon>Pterygota</taxon>
        <taxon>Neoptera</taxon>
        <taxon>Polyneoptera</taxon>
        <taxon>Phasmatodea</taxon>
        <taxon>Timematodea</taxon>
        <taxon>Timematoidea</taxon>
        <taxon>Timematidae</taxon>
        <taxon>Timema</taxon>
    </lineage>
</organism>
<protein>
    <recommendedName>
        <fullName evidence="12">Multidrug resistance-associated protein 4-like</fullName>
    </recommendedName>
</protein>
<evidence type="ECO:0000256" key="2">
    <source>
        <dbReference type="ARBA" id="ARBA00022448"/>
    </source>
</evidence>
<feature type="transmembrane region" description="Helical" evidence="8">
    <location>
        <begin position="939"/>
        <end position="969"/>
    </location>
</feature>
<dbReference type="InterPro" id="IPR003439">
    <property type="entry name" value="ABC_transporter-like_ATP-bd"/>
</dbReference>
<feature type="transmembrane region" description="Helical" evidence="8">
    <location>
        <begin position="805"/>
        <end position="831"/>
    </location>
</feature>
<comment type="subcellular location">
    <subcellularLocation>
        <location evidence="1">Membrane</location>
        <topology evidence="1">Multi-pass membrane protein</topology>
    </subcellularLocation>
</comment>
<feature type="transmembrane region" description="Helical" evidence="8">
    <location>
        <begin position="187"/>
        <end position="210"/>
    </location>
</feature>
<sequence>MIASCYLSQTLRLSRTALGQTEAGKMVNLLSNDVNRFEQLTYFLHYLWVLPIQTIIIISVIWQWVGVSAAIGVGTIFMQTIPVQLFISKLTSKLRMKIATRTDERVRLMSEIISGIQVIKMYAWEKPFEKMVALARRTEINVIRKASYLRGLNLSFMVFAERTTLFVTLASFVLMGNHITAEKVFSIAQYCNILNMTMAVASPIAMQMIAETKVSIKRLERFLLQEEFQVAPLTQGPQVEKLGVTLDSATARWLPSSISDTLHKVALQVKPGQLCAIIGPVGSGKSISVKPCNLQSSLLQVLLGELPLSSGSMSLRGEVSYASQEPWLFVGTVRQNILFGQPYQPKRYKEVVRACALTRDLELFPNGDKTLVGERGVSLSGGQRARINLARAVYRDADIYLLDDPLSAVDTHVGRHLFEECVDTYLTKKIRILVTHQLQYLKEVDLIVILNNGQIEAQGTFQQLQESKFNFAQLLTSSEGDTDEAVPPTMRQLSSQISNQDLRPSLDHVHQLLIEIFLTSTPVTYTHHAMSWRLILFRPPDGRVVAVQLLRVFFISPIRITSTSPLGTSVAGSPMLVLPTLQSRTRRVYSSLEGCSSQKKQRDECECRDVPGTELLTSGGDNEHISHVTGIRLSNLSTTCSFQSLEEQEETEEPTETQELLTKGSLKSTVYMNYFKSGGGIYTLLFLVVVLVLGQVATSGADYWVTFWCVYMGRPLGHLLVCIHGQTTGSPSDLYIWADYWVTFWTNQEELRKYYFDLELEKSVFELHGNSTEQSLEEVSNISDVGPHLTRNLTQNVIFSTETSLYIYTLCILGSVIITILRSVVFFKVCMTASKRLHDTMFSSILQGTMRFFDTNPSAASLFLILLCIFRNISLSACRLPVSNNYAGHESIPVQSPWGIVAVRPFPQDPDSRVLNRFSKDMGSADEMLPKTLIEATQIFLVMAGILVMVTLVNYLLMVPMVFVGLLFYKIRQIYLSTGQDIKRLEGATRSPVFSHLAASLNGLTTIRACGAQQLVRQEFDSHQDLHTSSFYLTIATSVAFGFWLDVVSNIFVACVAFSFLILDENTLGADVGLAISQSLILTGMLQHGIRMSTEVVNHMTAVERILEYTKIDKEQGPESEPVSNEVNHVERILEYTKIGKEQGLESEPGKKPLPSWPPKGEIQFINTNMRYSSCDPPVLRELTFNIEPAWKVGIVGRTGAGKSSLISALFRLANLEGSIMIDQVDTQTVGLNDLRSRISIIPQEPVLFSASLRDNLDPFNSYKDDSLWNALEEVELKEAVSTLGMPVNVGGNNFSSGQRQLVCLARAILRNNKILVLDEATANVDPQTDALIQSTIRRKFADCTVLTIAHRLNTIMDSDRVLVMDAGTMVVSGLL</sequence>
<feature type="domain" description="ABC transporter" evidence="9">
    <location>
        <begin position="244"/>
        <end position="477"/>
    </location>
</feature>
<dbReference type="FunFam" id="1.20.1560.10:FF:000014">
    <property type="entry name" value="Multidrug resistance-associated protein member 4"/>
    <property type="match status" value="1"/>
</dbReference>
<evidence type="ECO:0000256" key="6">
    <source>
        <dbReference type="ARBA" id="ARBA00022989"/>
    </source>
</evidence>